<feature type="domain" description="Peptidase S1" evidence="5">
    <location>
        <begin position="32"/>
        <end position="238"/>
    </location>
</feature>
<protein>
    <submittedName>
        <fullName evidence="6">Trypsin</fullName>
    </submittedName>
</protein>
<dbReference type="Pfam" id="PF00089">
    <property type="entry name" value="Trypsin"/>
    <property type="match status" value="1"/>
</dbReference>
<feature type="region of interest" description="Disordered" evidence="3">
    <location>
        <begin position="175"/>
        <end position="198"/>
    </location>
</feature>
<dbReference type="Gene3D" id="2.40.10.10">
    <property type="entry name" value="Trypsin-like serine proteases"/>
    <property type="match status" value="2"/>
</dbReference>
<dbReference type="PROSITE" id="PS50240">
    <property type="entry name" value="TRYPSIN_DOM"/>
    <property type="match status" value="1"/>
</dbReference>
<dbReference type="PRINTS" id="PR00722">
    <property type="entry name" value="CHYMOTRYPSIN"/>
</dbReference>
<proteinExistence type="inferred from homology"/>
<dbReference type="AlphaFoldDB" id="A0A8J3FJF8"/>
<keyword evidence="2" id="KW-1015">Disulfide bond</keyword>
<dbReference type="RefSeq" id="WP_189115173.1">
    <property type="nucleotide sequence ID" value="NZ_BMQC01000012.1"/>
</dbReference>
<evidence type="ECO:0000313" key="6">
    <source>
        <dbReference type="EMBL" id="GGK37141.1"/>
    </source>
</evidence>
<evidence type="ECO:0000259" key="5">
    <source>
        <dbReference type="PROSITE" id="PS50240"/>
    </source>
</evidence>
<dbReference type="PANTHER" id="PTHR24276:SF98">
    <property type="entry name" value="FI18310P1-RELATED"/>
    <property type="match status" value="1"/>
</dbReference>
<dbReference type="PANTHER" id="PTHR24276">
    <property type="entry name" value="POLYSERASE-RELATED"/>
    <property type="match status" value="1"/>
</dbReference>
<dbReference type="SUPFAM" id="SSF50494">
    <property type="entry name" value="Trypsin-like serine proteases"/>
    <property type="match status" value="1"/>
</dbReference>
<evidence type="ECO:0000256" key="3">
    <source>
        <dbReference type="SAM" id="MobiDB-lite"/>
    </source>
</evidence>
<evidence type="ECO:0000256" key="4">
    <source>
        <dbReference type="SAM" id="SignalP"/>
    </source>
</evidence>
<keyword evidence="7" id="KW-1185">Reference proteome</keyword>
<organism evidence="6 7">
    <name type="scientific">Pilimelia terevasa</name>
    <dbReference type="NCBI Taxonomy" id="53372"/>
    <lineage>
        <taxon>Bacteria</taxon>
        <taxon>Bacillati</taxon>
        <taxon>Actinomycetota</taxon>
        <taxon>Actinomycetes</taxon>
        <taxon>Micromonosporales</taxon>
        <taxon>Micromonosporaceae</taxon>
        <taxon>Pilimelia</taxon>
    </lineage>
</organism>
<dbReference type="GO" id="GO:0006508">
    <property type="term" value="P:proteolysis"/>
    <property type="evidence" value="ECO:0007669"/>
    <property type="project" value="InterPro"/>
</dbReference>
<dbReference type="SMART" id="SM00020">
    <property type="entry name" value="Tryp_SPc"/>
    <property type="match status" value="1"/>
</dbReference>
<dbReference type="InterPro" id="IPR043504">
    <property type="entry name" value="Peptidase_S1_PA_chymotrypsin"/>
</dbReference>
<gene>
    <name evidence="6" type="ORF">GCM10010124_32260</name>
</gene>
<comment type="similarity">
    <text evidence="1">Belongs to the peptidase S1 family.</text>
</comment>
<evidence type="ECO:0000256" key="2">
    <source>
        <dbReference type="ARBA" id="ARBA00023157"/>
    </source>
</evidence>
<evidence type="ECO:0000256" key="1">
    <source>
        <dbReference type="ARBA" id="ARBA00007664"/>
    </source>
</evidence>
<feature type="signal peptide" evidence="4">
    <location>
        <begin position="1"/>
        <end position="24"/>
    </location>
</feature>
<feature type="chain" id="PRO_5035200091" evidence="4">
    <location>
        <begin position="25"/>
        <end position="239"/>
    </location>
</feature>
<accession>A0A8J3FJF8</accession>
<comment type="caution">
    <text evidence="6">The sequence shown here is derived from an EMBL/GenBank/DDBJ whole genome shotgun (WGS) entry which is preliminary data.</text>
</comment>
<sequence>MRRVMTLTLAAAVAATAFVAPAAAADPGQSRIDKGKFSTDAPWGAQFIRVDGSRPNAIVCSASVIAPDWILTADHCLTYQNTGRKFAVLVGSLKRGEGTRYEVASHMSKYDVTLMKLATPIPEAAVAPVADAVPAMPSADIEIYGWGLECPAQTNGCKPAPALKQATLTYNRKARDHKGGPALGLQRGTGNASNGDSGGPAWAGGKIVGVASTAVRDTAEYSSVGEPEIRRWIRDNAGV</sequence>
<keyword evidence="4" id="KW-0732">Signal</keyword>
<dbReference type="Proteomes" id="UP000662200">
    <property type="component" value="Unassembled WGS sequence"/>
</dbReference>
<reference evidence="6" key="1">
    <citation type="journal article" date="2014" name="Int. J. Syst. Evol. Microbiol.">
        <title>Complete genome sequence of Corynebacterium casei LMG S-19264T (=DSM 44701T), isolated from a smear-ripened cheese.</title>
        <authorList>
            <consortium name="US DOE Joint Genome Institute (JGI-PGF)"/>
            <person name="Walter F."/>
            <person name="Albersmeier A."/>
            <person name="Kalinowski J."/>
            <person name="Ruckert C."/>
        </authorList>
    </citation>
    <scope>NUCLEOTIDE SEQUENCE</scope>
    <source>
        <strain evidence="6">JCM 3091</strain>
    </source>
</reference>
<dbReference type="InterPro" id="IPR001254">
    <property type="entry name" value="Trypsin_dom"/>
</dbReference>
<dbReference type="InterPro" id="IPR050430">
    <property type="entry name" value="Peptidase_S1"/>
</dbReference>
<dbReference type="InterPro" id="IPR009003">
    <property type="entry name" value="Peptidase_S1_PA"/>
</dbReference>
<name>A0A8J3FJF8_9ACTN</name>
<dbReference type="EMBL" id="BMQC01000012">
    <property type="protein sequence ID" value="GGK37141.1"/>
    <property type="molecule type" value="Genomic_DNA"/>
</dbReference>
<dbReference type="GO" id="GO:0004252">
    <property type="term" value="F:serine-type endopeptidase activity"/>
    <property type="evidence" value="ECO:0007669"/>
    <property type="project" value="InterPro"/>
</dbReference>
<reference evidence="6" key="2">
    <citation type="submission" date="2020-09" db="EMBL/GenBank/DDBJ databases">
        <authorList>
            <person name="Sun Q."/>
            <person name="Ohkuma M."/>
        </authorList>
    </citation>
    <scope>NUCLEOTIDE SEQUENCE</scope>
    <source>
        <strain evidence="6">JCM 3091</strain>
    </source>
</reference>
<dbReference type="InterPro" id="IPR001314">
    <property type="entry name" value="Peptidase_S1A"/>
</dbReference>
<evidence type="ECO:0000313" key="7">
    <source>
        <dbReference type="Proteomes" id="UP000662200"/>
    </source>
</evidence>